<reference evidence="1" key="1">
    <citation type="submission" date="2020-11" db="EMBL/GenBank/DDBJ databases">
        <authorList>
            <person name="Koelle M."/>
            <person name="Horta M.A.C."/>
            <person name="Nowrousian M."/>
            <person name="Ohm R.A."/>
            <person name="Benz P."/>
            <person name="Pilgard A."/>
        </authorList>
    </citation>
    <scope>NUCLEOTIDE SEQUENCE</scope>
    <source>
        <strain evidence="1">FPRL280</strain>
    </source>
</reference>
<sequence length="245" mass="28030">MAIQHDSPIQPPAENIDQNWYKYTAVDHVKKLKSSEDTEIKKGCSGIEELRDEQECYAQLRDLQGQEIPKCYGLFQSSVDAHSRDRATRRSAWACLVLAYCGTSLPNHELMRMPREFKLGVNHGDVCKPGNVIDFNGKPTEAIPFDVIAPYDRLCYEIAEAAKETWLWRASFFETKFGTHIPVDLLEDEEMTPEGIIHEIVTGYIPRIMDSPIPIDLEAMARAGVKRYHKLMETRDKYMRPPGNL</sequence>
<gene>
    <name evidence="1" type="ORF">IEO21_07709</name>
</gene>
<reference evidence="1" key="2">
    <citation type="journal article" name="Front. Microbiol.">
        <title>Degradative Capacity of Two Strains of Rhodonia placenta: From Phenotype to Genotype.</title>
        <authorList>
            <person name="Kolle M."/>
            <person name="Horta M.A.C."/>
            <person name="Nowrousian M."/>
            <person name="Ohm R.A."/>
            <person name="Benz J.P."/>
            <person name="Pilgard A."/>
        </authorList>
    </citation>
    <scope>NUCLEOTIDE SEQUENCE</scope>
    <source>
        <strain evidence="1">FPRL280</strain>
    </source>
</reference>
<comment type="caution">
    <text evidence="1">The sequence shown here is derived from an EMBL/GenBank/DDBJ whole genome shotgun (WGS) entry which is preliminary data.</text>
</comment>
<dbReference type="EMBL" id="JADOXO010000229">
    <property type="protein sequence ID" value="KAF9808871.1"/>
    <property type="molecule type" value="Genomic_DNA"/>
</dbReference>
<dbReference type="AlphaFoldDB" id="A0A8H7TZE6"/>
<accession>A0A8H7TZE6</accession>
<organism evidence="1 2">
    <name type="scientific">Rhodonia placenta</name>
    <dbReference type="NCBI Taxonomy" id="104341"/>
    <lineage>
        <taxon>Eukaryota</taxon>
        <taxon>Fungi</taxon>
        <taxon>Dikarya</taxon>
        <taxon>Basidiomycota</taxon>
        <taxon>Agaricomycotina</taxon>
        <taxon>Agaricomycetes</taxon>
        <taxon>Polyporales</taxon>
        <taxon>Adustoporiaceae</taxon>
        <taxon>Rhodonia</taxon>
    </lineage>
</organism>
<dbReference type="Proteomes" id="UP000639403">
    <property type="component" value="Unassembled WGS sequence"/>
</dbReference>
<name>A0A8H7TZE6_9APHY</name>
<protein>
    <submittedName>
        <fullName evidence="1">Uncharacterized protein</fullName>
    </submittedName>
</protein>
<evidence type="ECO:0000313" key="1">
    <source>
        <dbReference type="EMBL" id="KAF9808871.1"/>
    </source>
</evidence>
<evidence type="ECO:0000313" key="2">
    <source>
        <dbReference type="Proteomes" id="UP000639403"/>
    </source>
</evidence>
<proteinExistence type="predicted"/>